<gene>
    <name evidence="1" type="ORF">TCEB3V08_LOCUS10043</name>
</gene>
<sequence length="159" mass="17629">MDAPENQTTSVCSILSDMFSLGMVICAIFNQGRPLIQANHSSSTYLKQLELLEDQLHNVLPKVPIPLQEAAGVRRSDDDDNNPAVDVLSVRRNDPAVHALQFLDVINMKDPTQKSHFYRNTLKEVLPYVPRVPTELDLKTLGCPLITSATGDIVRHQAA</sequence>
<dbReference type="SUPFAM" id="SSF56112">
    <property type="entry name" value="Protein kinase-like (PK-like)"/>
    <property type="match status" value="1"/>
</dbReference>
<dbReference type="InterPro" id="IPR051177">
    <property type="entry name" value="CIK-Related_Protein"/>
</dbReference>
<dbReference type="EMBL" id="OC321128">
    <property type="protein sequence ID" value="CAD7409483.1"/>
    <property type="molecule type" value="Genomic_DNA"/>
</dbReference>
<accession>A0A7R9D983</accession>
<name>A0A7R9D983_TIMCR</name>
<dbReference type="PANTHER" id="PTHR12984:SF16">
    <property type="entry name" value="BLACK MATCH, ISOFORM H"/>
    <property type="match status" value="1"/>
</dbReference>
<reference evidence="1" key="1">
    <citation type="submission" date="2020-11" db="EMBL/GenBank/DDBJ databases">
        <authorList>
            <person name="Tran Van P."/>
        </authorList>
    </citation>
    <scope>NUCLEOTIDE SEQUENCE</scope>
</reference>
<dbReference type="AlphaFoldDB" id="A0A7R9D983"/>
<dbReference type="PANTHER" id="PTHR12984">
    <property type="entry name" value="SCY1-RELATED S/T PROTEIN KINASE-LIKE"/>
    <property type="match status" value="1"/>
</dbReference>
<protein>
    <recommendedName>
        <fullName evidence="2">Protein kinase domain-containing protein</fullName>
    </recommendedName>
</protein>
<evidence type="ECO:0000313" key="1">
    <source>
        <dbReference type="EMBL" id="CAD7409483.1"/>
    </source>
</evidence>
<dbReference type="InterPro" id="IPR011009">
    <property type="entry name" value="Kinase-like_dom_sf"/>
</dbReference>
<proteinExistence type="predicted"/>
<evidence type="ECO:0008006" key="2">
    <source>
        <dbReference type="Google" id="ProtNLM"/>
    </source>
</evidence>
<organism evidence="1">
    <name type="scientific">Timema cristinae</name>
    <name type="common">Walking stick</name>
    <dbReference type="NCBI Taxonomy" id="61476"/>
    <lineage>
        <taxon>Eukaryota</taxon>
        <taxon>Metazoa</taxon>
        <taxon>Ecdysozoa</taxon>
        <taxon>Arthropoda</taxon>
        <taxon>Hexapoda</taxon>
        <taxon>Insecta</taxon>
        <taxon>Pterygota</taxon>
        <taxon>Neoptera</taxon>
        <taxon>Polyneoptera</taxon>
        <taxon>Phasmatodea</taxon>
        <taxon>Timematodea</taxon>
        <taxon>Timematoidea</taxon>
        <taxon>Timematidae</taxon>
        <taxon>Timema</taxon>
    </lineage>
</organism>